<name>A0A3A5KQB8_9HYPH</name>
<evidence type="ECO:0000259" key="4">
    <source>
        <dbReference type="Pfam" id="PF00675"/>
    </source>
</evidence>
<dbReference type="OrthoDB" id="9811314at2"/>
<accession>A0A3A5KQB8</accession>
<dbReference type="AlphaFoldDB" id="A0A3A5KQB8"/>
<keyword evidence="2" id="KW-0482">Metalloprotease</keyword>
<keyword evidence="3" id="KW-0732">Signal</keyword>
<dbReference type="InterPro" id="IPR011249">
    <property type="entry name" value="Metalloenz_LuxS/M16"/>
</dbReference>
<dbReference type="PANTHER" id="PTHR11851:SF49">
    <property type="entry name" value="MITOCHONDRIAL-PROCESSING PEPTIDASE SUBUNIT ALPHA"/>
    <property type="match status" value="1"/>
</dbReference>
<dbReference type="Proteomes" id="UP000272706">
    <property type="component" value="Unassembled WGS sequence"/>
</dbReference>
<comment type="caution">
    <text evidence="6">The sequence shown here is derived from an EMBL/GenBank/DDBJ whole genome shotgun (WGS) entry which is preliminary data.</text>
</comment>
<gene>
    <name evidence="6" type="ORF">D3227_25470</name>
</gene>
<proteinExistence type="inferred from homology"/>
<dbReference type="InterPro" id="IPR011765">
    <property type="entry name" value="Pept_M16_N"/>
</dbReference>
<keyword evidence="7" id="KW-1185">Reference proteome</keyword>
<reference evidence="6 7" key="1">
    <citation type="submission" date="2018-09" db="EMBL/GenBank/DDBJ databases">
        <title>Mesorhizobium carmichaelinearum sp. nov. isolated from Carmichaelinea spp. root nodules in New Zealand.</title>
        <authorList>
            <person name="De Meyer S.E."/>
        </authorList>
    </citation>
    <scope>NUCLEOTIDE SEQUENCE [LARGE SCALE GENOMIC DNA]</scope>
    <source>
        <strain evidence="6 7">ICMP19557</strain>
    </source>
</reference>
<comment type="similarity">
    <text evidence="1">Belongs to the peptidase M16 family.</text>
</comment>
<feature type="signal peptide" evidence="3">
    <location>
        <begin position="1"/>
        <end position="25"/>
    </location>
</feature>
<feature type="domain" description="Peptidase M16 N-terminal" evidence="4">
    <location>
        <begin position="42"/>
        <end position="187"/>
    </location>
</feature>
<evidence type="ECO:0000313" key="7">
    <source>
        <dbReference type="Proteomes" id="UP000272706"/>
    </source>
</evidence>
<organism evidence="6 7">
    <name type="scientific">Mesorhizobium waimense</name>
    <dbReference type="NCBI Taxonomy" id="1300307"/>
    <lineage>
        <taxon>Bacteria</taxon>
        <taxon>Pseudomonadati</taxon>
        <taxon>Pseudomonadota</taxon>
        <taxon>Alphaproteobacteria</taxon>
        <taxon>Hyphomicrobiales</taxon>
        <taxon>Phyllobacteriaceae</taxon>
        <taxon>Mesorhizobium</taxon>
    </lineage>
</organism>
<evidence type="ECO:0000256" key="3">
    <source>
        <dbReference type="SAM" id="SignalP"/>
    </source>
</evidence>
<keyword evidence="2" id="KW-0645">Protease</keyword>
<evidence type="ECO:0000313" key="6">
    <source>
        <dbReference type="EMBL" id="RJT33356.1"/>
    </source>
</evidence>
<keyword evidence="2" id="KW-0378">Hydrolase</keyword>
<dbReference type="RefSeq" id="WP_120017021.1">
    <property type="nucleotide sequence ID" value="NZ_QZWZ01000023.1"/>
</dbReference>
<dbReference type="Gene3D" id="3.30.830.10">
    <property type="entry name" value="Metalloenzyme, LuxS/M16 peptidase-like"/>
    <property type="match status" value="2"/>
</dbReference>
<dbReference type="EMBL" id="QZWZ01000023">
    <property type="protein sequence ID" value="RJT33356.1"/>
    <property type="molecule type" value="Genomic_DNA"/>
</dbReference>
<dbReference type="GO" id="GO:0046872">
    <property type="term" value="F:metal ion binding"/>
    <property type="evidence" value="ECO:0007669"/>
    <property type="project" value="InterPro"/>
</dbReference>
<evidence type="ECO:0000256" key="1">
    <source>
        <dbReference type="ARBA" id="ARBA00007261"/>
    </source>
</evidence>
<dbReference type="Pfam" id="PF00675">
    <property type="entry name" value="Peptidase_M16"/>
    <property type="match status" value="1"/>
</dbReference>
<dbReference type="PANTHER" id="PTHR11851">
    <property type="entry name" value="METALLOPROTEASE"/>
    <property type="match status" value="1"/>
</dbReference>
<dbReference type="InterPro" id="IPR007863">
    <property type="entry name" value="Peptidase_M16_C"/>
</dbReference>
<dbReference type="SUPFAM" id="SSF63411">
    <property type="entry name" value="LuxS/MPP-like metallohydrolase"/>
    <property type="match status" value="2"/>
</dbReference>
<dbReference type="GO" id="GO:0008237">
    <property type="term" value="F:metallopeptidase activity"/>
    <property type="evidence" value="ECO:0007669"/>
    <property type="project" value="UniProtKB-KW"/>
</dbReference>
<dbReference type="Pfam" id="PF05193">
    <property type="entry name" value="Peptidase_M16_C"/>
    <property type="match status" value="1"/>
</dbReference>
<feature type="chain" id="PRO_5017288992" evidence="3">
    <location>
        <begin position="26"/>
        <end position="451"/>
    </location>
</feature>
<sequence>MTPHTKWLRSAVLTTALALAGPALAADDGKVTNFLLNNGMEVVVIPDHRAPIVTHMVWYKIGSADEPPGKSGIAHFFEHLMFKATTNHAAGEFDRAISAIGGSNNAFTSYDYTAFHETVAPSALGEMMSFEADRMRNLILTDDVIKTERDVILEERRSRIDSSPQAVLDEEVNATLWQNQPYRIPVIGWMQEMEKLNRTDAIAFYDKYYRPNNAVLIVAGDVEPDMVKALAEKTYGKVARGPDLPPRIRPVEPEQNTKRTVTLTDARVSVPSFSTQWVVPSYRTAQPGEAEALDLLAEILGGGNRSRLYQQLVVKQGIAGEAGAWFQGTMFDATNFTVYGSPRGDAKLSDVEAAVDAEVARIAKDGVTPDELEKAKDRYVRSVIFARDKQDDMANMYGSTLATGGNVKDIEEWPDRIRKVTADEVKAVAVRYLVLDHSTTGYLLPQQQVRN</sequence>
<evidence type="ECO:0000259" key="5">
    <source>
        <dbReference type="Pfam" id="PF05193"/>
    </source>
</evidence>
<dbReference type="InterPro" id="IPR050361">
    <property type="entry name" value="MPP/UQCRC_Complex"/>
</dbReference>
<protein>
    <submittedName>
        <fullName evidence="6">Insulinase family protein</fullName>
    </submittedName>
</protein>
<feature type="domain" description="Peptidase M16 C-terminal" evidence="5">
    <location>
        <begin position="195"/>
        <end position="378"/>
    </location>
</feature>
<evidence type="ECO:0000256" key="2">
    <source>
        <dbReference type="ARBA" id="ARBA00023049"/>
    </source>
</evidence>